<feature type="domain" description="PI3K/PI4K catalytic" evidence="22">
    <location>
        <begin position="3385"/>
        <end position="3708"/>
    </location>
</feature>
<keyword evidence="5" id="KW-0723">Serine/threonine-protein kinase</keyword>
<keyword evidence="10 18" id="KW-0547">Nucleotide-binding</keyword>
<feature type="binding site" evidence="18">
    <location>
        <position position="3869"/>
    </location>
    <ligand>
        <name>ATP</name>
        <dbReference type="ChEBI" id="CHEBI:30616"/>
    </ligand>
</feature>
<dbReference type="FunFam" id="1.10.1070.11:FF:000026">
    <property type="entry name" value="Phosphotransferases/inositol or phosphatidylinositol kinase"/>
    <property type="match status" value="1"/>
</dbReference>
<feature type="compositionally biased region" description="Low complexity" evidence="19">
    <location>
        <begin position="1519"/>
        <end position="1530"/>
    </location>
</feature>
<evidence type="ECO:0000256" key="17">
    <source>
        <dbReference type="ARBA" id="ARBA00058225"/>
    </source>
</evidence>
<feature type="region of interest" description="Disordered" evidence="19">
    <location>
        <begin position="3762"/>
        <end position="3820"/>
    </location>
</feature>
<dbReference type="Gene3D" id="1.10.238.10">
    <property type="entry name" value="EF-hand"/>
    <property type="match status" value="1"/>
</dbReference>
<dbReference type="CDD" id="cd00051">
    <property type="entry name" value="EFh"/>
    <property type="match status" value="1"/>
</dbReference>
<keyword evidence="6" id="KW-0808">Transferase</keyword>
<feature type="domain" description="EF-hand" evidence="21">
    <location>
        <begin position="4307"/>
        <end position="4334"/>
    </location>
</feature>
<dbReference type="SMART" id="SM00220">
    <property type="entry name" value="S_TKc"/>
    <property type="match status" value="1"/>
</dbReference>
<evidence type="ECO:0000256" key="4">
    <source>
        <dbReference type="ARBA" id="ARBA00012513"/>
    </source>
</evidence>
<evidence type="ECO:0000259" key="22">
    <source>
        <dbReference type="PROSITE" id="PS50290"/>
    </source>
</evidence>
<dbReference type="FunFam" id="1.25.10.10:FF:000294">
    <property type="entry name" value="Transformation/transcription domain associated protein"/>
    <property type="match status" value="1"/>
</dbReference>
<dbReference type="GO" id="GO:0004674">
    <property type="term" value="F:protein serine/threonine kinase activity"/>
    <property type="evidence" value="ECO:0007669"/>
    <property type="project" value="UniProtKB-KW"/>
</dbReference>
<evidence type="ECO:0000256" key="11">
    <source>
        <dbReference type="ARBA" id="ARBA00022777"/>
    </source>
</evidence>
<dbReference type="Proteomes" id="UP000836841">
    <property type="component" value="Chromosome 7"/>
</dbReference>
<dbReference type="InterPro" id="IPR003151">
    <property type="entry name" value="PIK-rel_kinase_FAT"/>
</dbReference>
<feature type="compositionally biased region" description="Low complexity" evidence="19">
    <location>
        <begin position="1498"/>
        <end position="1510"/>
    </location>
</feature>
<evidence type="ECO:0000256" key="2">
    <source>
        <dbReference type="ARBA" id="ARBA00006234"/>
    </source>
</evidence>
<dbReference type="CDD" id="cd05117">
    <property type="entry name" value="STKc_CAMK"/>
    <property type="match status" value="1"/>
</dbReference>
<feature type="domain" description="Protein kinase" evidence="20">
    <location>
        <begin position="3840"/>
        <end position="4130"/>
    </location>
</feature>
<dbReference type="InterPro" id="IPR017441">
    <property type="entry name" value="Protein_kinase_ATP_BS"/>
</dbReference>
<protein>
    <recommendedName>
        <fullName evidence="4">non-specific serine/threonine protein kinase</fullName>
        <ecNumber evidence="4">2.7.11.1</ecNumber>
    </recommendedName>
</protein>
<dbReference type="InterPro" id="IPR036940">
    <property type="entry name" value="PI3/4_kinase_cat_sf"/>
</dbReference>
<keyword evidence="8" id="KW-0479">Metal-binding</keyword>
<feature type="domain" description="EF-hand" evidence="21">
    <location>
        <begin position="4173"/>
        <end position="4208"/>
    </location>
</feature>
<evidence type="ECO:0000259" key="23">
    <source>
        <dbReference type="PROSITE" id="PS51189"/>
    </source>
</evidence>
<comment type="subcellular location">
    <subcellularLocation>
        <location evidence="1">Membrane</location>
        <topology evidence="1">Lipid-anchor</topology>
    </subcellularLocation>
</comment>
<dbReference type="Pfam" id="PF02259">
    <property type="entry name" value="FAT"/>
    <property type="match status" value="1"/>
</dbReference>
<evidence type="ECO:0000256" key="18">
    <source>
        <dbReference type="PROSITE-ProRule" id="PRU10141"/>
    </source>
</evidence>
<dbReference type="FunFam" id="3.30.200.20:FF:000101">
    <property type="entry name" value="CDPK-related kinase 1"/>
    <property type="match status" value="1"/>
</dbReference>
<comment type="catalytic activity">
    <reaction evidence="16">
        <text>L-seryl-[protein] + ATP = O-phospho-L-seryl-[protein] + ADP + H(+)</text>
        <dbReference type="Rhea" id="RHEA:17989"/>
        <dbReference type="Rhea" id="RHEA-COMP:9863"/>
        <dbReference type="Rhea" id="RHEA-COMP:11604"/>
        <dbReference type="ChEBI" id="CHEBI:15378"/>
        <dbReference type="ChEBI" id="CHEBI:29999"/>
        <dbReference type="ChEBI" id="CHEBI:30616"/>
        <dbReference type="ChEBI" id="CHEBI:83421"/>
        <dbReference type="ChEBI" id="CHEBI:456216"/>
        <dbReference type="EC" id="2.7.11.1"/>
    </reaction>
</comment>
<dbReference type="GO" id="GO:0006281">
    <property type="term" value="P:DNA repair"/>
    <property type="evidence" value="ECO:0007669"/>
    <property type="project" value="TreeGrafter"/>
</dbReference>
<keyword evidence="12" id="KW-0106">Calcium</keyword>
<keyword evidence="9" id="KW-0677">Repeat</keyword>
<dbReference type="PROSITE" id="PS00107">
    <property type="entry name" value="PROTEIN_KINASE_ATP"/>
    <property type="match status" value="1"/>
</dbReference>
<dbReference type="InterPro" id="IPR014009">
    <property type="entry name" value="PIK_FAT"/>
</dbReference>
<dbReference type="Pfam" id="PF00454">
    <property type="entry name" value="PI3_PI4_kinase"/>
    <property type="match status" value="1"/>
</dbReference>
<comment type="function">
    <text evidence="17">CIPK serine-threonine protein kinases interact with CBL proteins. Binding of a CBL protein to the regulatory NAF domain of CIPK protein lead to the activation of the kinase in a calcium-dependent manner.</text>
</comment>
<dbReference type="Pfam" id="PF20206">
    <property type="entry name" value="Tra1_ring"/>
    <property type="match status" value="1"/>
</dbReference>
<dbReference type="InterPro" id="IPR000403">
    <property type="entry name" value="PI3/4_kinase_cat_dom"/>
</dbReference>
<dbReference type="Gene3D" id="3.30.200.20">
    <property type="entry name" value="Phosphorylase Kinase, domain 1"/>
    <property type="match status" value="1"/>
</dbReference>
<dbReference type="InterPro" id="IPR046805">
    <property type="entry name" value="Tra1_ring"/>
</dbReference>
<dbReference type="GO" id="GO:0016020">
    <property type="term" value="C:membrane"/>
    <property type="evidence" value="ECO:0007669"/>
    <property type="project" value="UniProtKB-SubCell"/>
</dbReference>
<dbReference type="InterPro" id="IPR002048">
    <property type="entry name" value="EF_hand_dom"/>
</dbReference>
<evidence type="ECO:0000256" key="7">
    <source>
        <dbReference type="ARBA" id="ARBA00022707"/>
    </source>
</evidence>
<dbReference type="FunFam" id="1.10.510.10:FF:000571">
    <property type="entry name" value="Maternal embryonic leucine zipper kinase"/>
    <property type="match status" value="1"/>
</dbReference>
<dbReference type="InterPro" id="IPR011009">
    <property type="entry name" value="Kinase-like_dom_sf"/>
</dbReference>
<dbReference type="InterPro" id="IPR011989">
    <property type="entry name" value="ARM-like"/>
</dbReference>
<dbReference type="PANTHER" id="PTHR11139:SF105">
    <property type="entry name" value="PHOSPHOTRANSFERASES_INOSITOL OR PHOSPHATIDYLINOSITOL KINASE"/>
    <property type="match status" value="1"/>
</dbReference>
<evidence type="ECO:0000256" key="12">
    <source>
        <dbReference type="ARBA" id="ARBA00022837"/>
    </source>
</evidence>
<evidence type="ECO:0000256" key="5">
    <source>
        <dbReference type="ARBA" id="ARBA00022527"/>
    </source>
</evidence>
<sequence>MTIQTRLEMVVEIRDSLEITHTAEYLNFLKCYFRAASVILLQITKPQFTDSLEHKLRNIVVEILNRLPHSEVLRPFVQDLLKVAMQVLTTDNEENGLICIRIIFDVLRNFRPALENEVQPFLDFVCKIYQNFRLTVSHFFENVKMEEVKPAEISTPSDQSLSLTPQFRNGQINPSTRSFKIVTESPLVVLFLFQLFSRLVQTNIPNLLPLMVAAISVPGPEKVPSHMKHHFTELKGAQVKTVSFLTYLLKSCVEYIRPHEESICKSIELLVSLKHVLGTDFKRGTGRACFESLRPLAYSLLAEIVHHVRADLSFSQVEPIFEKGVDQQSMDEARILLGRILDAFVGKFNTFKRTIPQLLEEGEGKNLITLRSKLELPVQVPAELSKEVNDCKNMIKTLVMGMKTIIWSITHAHLARPQGMHPQALASQSSATHGFKGMREDEVWKASGVLKSGVHCLALFKEKDDEKEMLNLFSQILAIMEPRDLMDMLSICMPELFECMIDNTQLVQIFATLLQAPKVYKPFADVLINFLVSSKLDVLKNPDSAATKLVLHLFRCLFGAVSKAPSDFERILQPQVPVIMEVCMKNATEVEKPLGYMQLLRTVFRGLAGCKFELLLRDLIPMLLPCLNMLLTMLEGPAGEDMRDLLLELSLTLPARLSSLLPYLPRLMRPLVSCLKGSDELVSLGLRTLEFWVDSLNPDFLEPSMANVMSEMILALWSHLRPVPYPWGGKALQIVGKLGGRNRRFLKEPLTLECKDNPEHGLRLVLTFEPSTPFLVPMDKFINLAVAAVIQKNLTTEIYYRKQALKFLRVCLLSQLNLPGCVIDEGQTHNQLSTLLLSSVDSSWRRRSESTEIKGDLGVKTKTQLIAEKSIFKMLLITIIAASSDPDLSDSDDDFVLNICRHFAIILHGDYTSSYASTSTGPAGSSVISASSRAKNNWSTNLKQLDPLIFLDALVDVLADENRLHAKAALTALNVFAETLLFLARVKHADVLMAKGGHSASMIVSSPSTNPVYSPHPSVRIPVFEQLLPRLLHCCYGSTWQAQMGGVMGLGALVGKVNVETLCLFQVKIVRGLVYVQKRLPVYASKEQEETSQVLMQILRVVNNVDEANSDARRQSFQGVVEYLATELFNSNASIIVRKNVQNCLALLASRTGSEVSELLEPLYQPLLQPLIMRPLRSKTIDQQVGTVTALNFCLALRPPLLKVTPELVSFLQEALQIAEADEAVWAVKLMSPKVLTSLNRLRTACIEILCTTMAWADFRTQSHNELRAKIISMFFKSLTCRAPEIVTVAKEGLRQVINQQRMPKELLQSSLRPILVNLAHTKNLNMPLLQGLARLLELLSNWFNVTLGGKLLEHLKKWLEPEKLAQSQKSWKTGEEPKIAAAIIELFHLLPLAASKFLDELVTLIIDLEAALPPGHVYSEINSPYRLPLTKFLNRYATLAVDYFLSRLSEPKYFRMFMYVIRSDAGQPLREELAKSPHKILSCAFPEFLPRSDAIPSAAASAPPAGPSGDENHVSMQSKSSNTPSTKSSVASDAYFQGLYLIKTMVKLIPSWLQSNRTVFDALALLWKSHARTSRLQNEQELNLVQVKESKWLVKCFLNYLRHEKSEMNILFDALSIFLFHSRIDYTFLREFYMIEVAEEYPPNMKRALVLHFLSIFHSKQLAQDQLVQAMQMLILPMLAHAFQNGQTWEVIDPNIVKTIVERLLDPPEEISAEYDESLRIELLQLATLLLKYLQGDLVHHRKELIKFGWNHLKREDSASKQWAFVNVCHFLDAYQAPEKIILQVFVALLRTYQPEHKMLVKQALDILMPALPKRLPLGDSRMPIWIRYAKKILVEEGHSIPNLIHIFQLIVRHSDVFYSCRAQFVPQMVNSLSRLGLPYNTTAENRRLAIELAGLVVSWERQRQNEMKMVTDADATSEVSDGLHPSSGADPKRSTDGSSISEDPSKRVKIESGLQSLCVMSPGGASSIPNIETPGSATQPDEEFKPNAAMEELIINFLIRDLVAVVTEPKDREANTMYKQALDFLSQALEVWPNANVKFNYLEKLLSSMPSSQSDPSTALAQGLDVMNKVLEKQPHLFIKNNISQISQFLELSFKHKMLDAGKSLCSLLKMVIIAFPLDGASTPPDIKLLYQKVNELIQIHVHAITVPQAAGDDNSLGSISFVLIVLKTLAEVQKNFVEPHVLVRMLQRLSRDLGLAAGAHPRQSQRTDSDSAVTSSRQTADVGAVISNIKSVLELIDERVMLLADCKRLVTQILSTLLSEKGTDSGVLLCVLDMLKRWAENDFGRIGSSGSTGAFLTQKDIVDKQHFSSVALEEWDKAYLQLLYGLCADSTKYPLALRQEISLKVERHSMLGLRARDPEMRRKFFLLYHESLGKSLFARLQYIIQNQEWEAMSDVFWLKQGLDLLLAILIEEKPITLAPNSARVVPLLPSHSPGVHHQPPAMPEGPEEVASLFDSIVRNHAHFLSAASKLQVADVVIPLRELAHTDANVAYHLWVLVFPIVWATLHKDEQIALAKPMISLLSKDYHKKQQGHRPNVVQALLEGLQLSHPQPRMPSELIKYIGKTYNAWHIALSLLETHVMLFMNDSKCAESLAELYRFLNEEDRRFGLWKNRSITAESRAGLSMVQHGFWERAQSLFYQAMVKATQGTYNNTVPKAEMCLWEEQWLHCASQLGQWDSLVDFGKSTENYEILLDSLWKVPDWGYLKDHVIPKAQVEETPKLRLVQACFALHEKNANGVGDAENIVGKGVDLALEQWWQLPEMSLQARVPLLQQFQQLVEVQESSRIFVDIANGSKVPGNAAVSGQGNPYADLKDILETWRLRTPNEWDNMTVWYDMLQWRNEMYNVAIDAFKDFGNSNTQLHHLGYRDKAWNVNKLARVARKQGLYDVCVQILDKMYGHSQMEVQEAFVKIKEQAKAYLDTKGELATGLNLVNSTNLEFFLAKNKAEIFRLKGDFHLKLNDTEGANIAYSNAISLFKNLPKGWISWGNYCDMAYQETEDEIWLEYAVSCFLQGIRFGVSNSRSHMARVLYLLSFDTANEPVGRIFDKHLEQVPHWVWLSWIPQLLLSLQRTEAPHCKLVLLKIAAIFPQALYYWLRTYLLERRDAVNKSELNRVVLAQRMQQNAPGVSAGHGGGIISSETQIHQGAQSSGAVRTHDDGNPHAQESERSTVDNNVHSGNDQPMNQSSSAISENSQNAAIRNGASLAISAAGAFDAAKDIMEALRSKHNNLASELEVILLTEIGSRFVTLPEERLLAVVNALLHRCYKYPTATTAEVPQPLKKELSDAVTKHVEFVREYKQDFEHGLDPESNSFPGTLAELTKKLKEWKHILQSNVEDRFPAVLRLEDESKVLRDFNVVDVEIPGQYFADQEVAPDHTVKLDRVGADIQIVRRHGSSCRRLTLIGSDGSQKHFIVQTSLTPNARSDERILQLFRVMNQMFDKHKESRRRHIGIHTPIIIPVWSQVRMVEDDIMYNTFLEVYENHCGRNGRESDLPITYFKEKLNQAISGQISPEAIGDLRLQAYGEITKNIVNDSVFSQYMYKTSMSGSHLWAFKKQFGVQLAVSNFMSFILQIGGRSPNKILFAKNTGKMLQTDFHPTYDSNGMIELNEPVPFRLTRNMQAFFSQFGVEGPLMSNMCSASQAVFSFKQKEHIRYQLAMFFRDELLSWFGRRPLGVPIPPVAGAATLSSAELKHKVNLNVDEVIGRIKGIAPQYFSEEDENNSVEPPVSVQRGVSELVEAALSPRNLYPPLETRNRSSKSIMGLCFSSSKATRRRGTSRRNPNPTHETPKPRPQGKAREKISNKNKKKTKNNKIQLKHGGGTPYGKHIDFGYAKDFDNRYTIGKLLGHGQFGFTYVATDNINDERVAVKRIDKAKMTLPIEVEDVKREVKILQALGGHENVVGFHNVFEDNNYVYIVMELCEGGELLDRILAKKESRYSEKDAAVVVRQMLKVAAECHLRGLVHRDMKPENFLFKSTEEDSSLKATDFGLSDFIKPGTKFQDIVGSAYYVAPEVLKRKSGPESDVWSIGVITYILLCGRRPFWDKTQDGIFNEVTVISSKKAIYDMFVLHGGAYTDMTKKNKQVMRKKPDFITVPWPTISNGAKDFVKKLLVKEPRARLTAAQALSHPWVREGGEASEIPIDISVLNNMRQFVKFSRLKQIALRALATTIDEDELDDLRDQFDAIDIDKNGSISLEEMRQALAKDLPWKLKDARVAEILQAVSQSLSSSNNAHKPPPRIDSNTDGFVDFTEFVVATLHVNQLEEHDSEKWQQRSKAAFEKFDIDRDGFITPEELRLQTGLKGSIEPLLEEADVDEDGRISIHEFRRLLKSASLKSRNVKSPPDQENGIERLDEVCKLGTENHPFGRKHKKTKKSADSVPVREMISVMRNPWDHSTSDSMLILSIKNLDLGLER</sequence>
<dbReference type="PROSITE" id="PS00108">
    <property type="entry name" value="PROTEIN_KINASE_ST"/>
    <property type="match status" value="1"/>
</dbReference>
<dbReference type="PROSITE" id="PS50011">
    <property type="entry name" value="PROTEIN_KINASE_DOM"/>
    <property type="match status" value="1"/>
</dbReference>
<evidence type="ECO:0000313" key="24">
    <source>
        <dbReference type="EMBL" id="CAH2076526.1"/>
    </source>
</evidence>
<dbReference type="SMART" id="SM00054">
    <property type="entry name" value="EFh"/>
    <property type="match status" value="3"/>
</dbReference>
<evidence type="ECO:0000256" key="1">
    <source>
        <dbReference type="ARBA" id="ARBA00004635"/>
    </source>
</evidence>
<comment type="similarity">
    <text evidence="3">Belongs to the PI3/PI4-kinase family. TRA1 subfamily.</text>
</comment>
<evidence type="ECO:0000256" key="19">
    <source>
        <dbReference type="SAM" id="MobiDB-lite"/>
    </source>
</evidence>
<evidence type="ECO:0000259" key="20">
    <source>
        <dbReference type="PROSITE" id="PS50011"/>
    </source>
</evidence>
<dbReference type="PROSITE" id="PS50222">
    <property type="entry name" value="EF_HAND_2"/>
    <property type="match status" value="3"/>
</dbReference>
<feature type="domain" description="EF-hand" evidence="21">
    <location>
        <begin position="4269"/>
        <end position="4304"/>
    </location>
</feature>
<evidence type="ECO:0000256" key="8">
    <source>
        <dbReference type="ARBA" id="ARBA00022723"/>
    </source>
</evidence>
<dbReference type="InterPro" id="IPR011992">
    <property type="entry name" value="EF-hand-dom_pair"/>
</dbReference>
<dbReference type="GO" id="GO:0035267">
    <property type="term" value="C:NuA4 histone acetyltransferase complex"/>
    <property type="evidence" value="ECO:0007669"/>
    <property type="project" value="TreeGrafter"/>
</dbReference>
<feature type="region of interest" description="Disordered" evidence="19">
    <location>
        <begin position="1498"/>
        <end position="1530"/>
    </location>
</feature>
<keyword evidence="13 18" id="KW-0067">ATP-binding</keyword>
<dbReference type="SUPFAM" id="SSF47473">
    <property type="entry name" value="EF-hand"/>
    <property type="match status" value="1"/>
</dbReference>
<evidence type="ECO:0000256" key="15">
    <source>
        <dbReference type="ARBA" id="ARBA00047899"/>
    </source>
</evidence>
<dbReference type="GO" id="GO:0005634">
    <property type="term" value="C:nucleus"/>
    <property type="evidence" value="ECO:0007669"/>
    <property type="project" value="TreeGrafter"/>
</dbReference>
<dbReference type="PANTHER" id="PTHR11139">
    <property type="entry name" value="ATAXIA TELANGIECTASIA MUTATED ATM -RELATED"/>
    <property type="match status" value="1"/>
</dbReference>
<evidence type="ECO:0000259" key="21">
    <source>
        <dbReference type="PROSITE" id="PS50222"/>
    </source>
</evidence>
<evidence type="ECO:0000313" key="25">
    <source>
        <dbReference type="Proteomes" id="UP000836841"/>
    </source>
</evidence>
<dbReference type="SUPFAM" id="SSF56112">
    <property type="entry name" value="Protein kinase-like (PK-like)"/>
    <property type="match status" value="2"/>
</dbReference>
<dbReference type="GO" id="GO:0000124">
    <property type="term" value="C:SAGA complex"/>
    <property type="evidence" value="ECO:0007669"/>
    <property type="project" value="TreeGrafter"/>
</dbReference>
<dbReference type="Gene3D" id="1.25.10.10">
    <property type="entry name" value="Leucine-rich Repeat Variant"/>
    <property type="match status" value="1"/>
</dbReference>
<dbReference type="PROSITE" id="PS00018">
    <property type="entry name" value="EF_HAND_1"/>
    <property type="match status" value="4"/>
</dbReference>
<comment type="similarity">
    <text evidence="2">Belongs to the protein kinase superfamily. CAMK Ser/Thr protein kinase family. SNF1 subfamily.</text>
</comment>
<accession>A0AAU9SW59</accession>
<dbReference type="SUPFAM" id="SSF48371">
    <property type="entry name" value="ARM repeat"/>
    <property type="match status" value="3"/>
</dbReference>
<dbReference type="CDD" id="cd05163">
    <property type="entry name" value="PIKK_TRRAP"/>
    <property type="match status" value="1"/>
</dbReference>
<keyword evidence="25" id="KW-1185">Reference proteome</keyword>
<feature type="region of interest" description="Disordered" evidence="19">
    <location>
        <begin position="3146"/>
        <end position="3196"/>
    </location>
</feature>
<evidence type="ECO:0000256" key="14">
    <source>
        <dbReference type="ARBA" id="ARBA00023288"/>
    </source>
</evidence>
<keyword evidence="11" id="KW-0418">Kinase</keyword>
<comment type="catalytic activity">
    <reaction evidence="15">
        <text>L-threonyl-[protein] + ATP = O-phospho-L-threonyl-[protein] + ADP + H(+)</text>
        <dbReference type="Rhea" id="RHEA:46608"/>
        <dbReference type="Rhea" id="RHEA-COMP:11060"/>
        <dbReference type="Rhea" id="RHEA-COMP:11605"/>
        <dbReference type="ChEBI" id="CHEBI:15378"/>
        <dbReference type="ChEBI" id="CHEBI:30013"/>
        <dbReference type="ChEBI" id="CHEBI:30616"/>
        <dbReference type="ChEBI" id="CHEBI:61977"/>
        <dbReference type="ChEBI" id="CHEBI:456216"/>
        <dbReference type="EC" id="2.7.11.1"/>
    </reaction>
</comment>
<dbReference type="Pfam" id="PF13202">
    <property type="entry name" value="EF-hand_5"/>
    <property type="match status" value="1"/>
</dbReference>
<dbReference type="InterPro" id="IPR016024">
    <property type="entry name" value="ARM-type_fold"/>
</dbReference>
<dbReference type="Gene3D" id="1.10.1070.11">
    <property type="entry name" value="Phosphatidylinositol 3-/4-kinase, catalytic domain"/>
    <property type="match status" value="1"/>
</dbReference>
<dbReference type="SMART" id="SM00146">
    <property type="entry name" value="PI3Kc"/>
    <property type="match status" value="1"/>
</dbReference>
<dbReference type="EC" id="2.7.11.1" evidence="4"/>
<dbReference type="PROSITE" id="PS51189">
    <property type="entry name" value="FAT"/>
    <property type="match status" value="1"/>
</dbReference>
<dbReference type="Pfam" id="PF00069">
    <property type="entry name" value="Pkinase"/>
    <property type="match status" value="1"/>
</dbReference>
<feature type="compositionally biased region" description="Polar residues" evidence="19">
    <location>
        <begin position="3172"/>
        <end position="3196"/>
    </location>
</feature>
<gene>
    <name evidence="24" type="ORF">TAV2_LOCUS23193</name>
</gene>
<proteinExistence type="inferred from homology"/>
<dbReference type="GO" id="GO:0006355">
    <property type="term" value="P:regulation of DNA-templated transcription"/>
    <property type="evidence" value="ECO:0007669"/>
    <property type="project" value="TreeGrafter"/>
</dbReference>
<dbReference type="Pfam" id="PF13499">
    <property type="entry name" value="EF-hand_7"/>
    <property type="match status" value="1"/>
</dbReference>
<evidence type="ECO:0000256" key="6">
    <source>
        <dbReference type="ARBA" id="ARBA00022679"/>
    </source>
</evidence>
<dbReference type="InterPro" id="IPR008271">
    <property type="entry name" value="Ser/Thr_kinase_AS"/>
</dbReference>
<feature type="compositionally biased region" description="Basic and acidic residues" evidence="19">
    <location>
        <begin position="3155"/>
        <end position="3171"/>
    </location>
</feature>
<dbReference type="Pfam" id="PF20175">
    <property type="entry name" value="Tra1_central"/>
    <property type="match status" value="2"/>
</dbReference>
<evidence type="ECO:0000256" key="3">
    <source>
        <dbReference type="ARBA" id="ARBA00007234"/>
    </source>
</evidence>
<name>A0AAU9SW59_THLAR</name>
<dbReference type="InterPro" id="IPR000719">
    <property type="entry name" value="Prot_kinase_dom"/>
</dbReference>
<keyword evidence="14" id="KW-0449">Lipoprotein</keyword>
<evidence type="ECO:0000256" key="16">
    <source>
        <dbReference type="ARBA" id="ARBA00048679"/>
    </source>
</evidence>
<keyword evidence="7" id="KW-0519">Myristate</keyword>
<evidence type="ECO:0000256" key="9">
    <source>
        <dbReference type="ARBA" id="ARBA00022737"/>
    </source>
</evidence>
<evidence type="ECO:0000256" key="10">
    <source>
        <dbReference type="ARBA" id="ARBA00022741"/>
    </source>
</evidence>
<dbReference type="Gene3D" id="1.10.510.10">
    <property type="entry name" value="Transferase(Phosphotransferase) domain 1"/>
    <property type="match status" value="1"/>
</dbReference>
<dbReference type="InterPro" id="IPR018247">
    <property type="entry name" value="EF_Hand_1_Ca_BS"/>
</dbReference>
<dbReference type="InterPro" id="IPR050517">
    <property type="entry name" value="DDR_Repair_Kinase"/>
</dbReference>
<organism evidence="24 25">
    <name type="scientific">Thlaspi arvense</name>
    <name type="common">Field penny-cress</name>
    <dbReference type="NCBI Taxonomy" id="13288"/>
    <lineage>
        <taxon>Eukaryota</taxon>
        <taxon>Viridiplantae</taxon>
        <taxon>Streptophyta</taxon>
        <taxon>Embryophyta</taxon>
        <taxon>Tracheophyta</taxon>
        <taxon>Spermatophyta</taxon>
        <taxon>Magnoliopsida</taxon>
        <taxon>eudicotyledons</taxon>
        <taxon>Gunneridae</taxon>
        <taxon>Pentapetalae</taxon>
        <taxon>rosids</taxon>
        <taxon>malvids</taxon>
        <taxon>Brassicales</taxon>
        <taxon>Brassicaceae</taxon>
        <taxon>Thlaspideae</taxon>
        <taxon>Thlaspi</taxon>
    </lineage>
</organism>
<feature type="region of interest" description="Disordered" evidence="19">
    <location>
        <begin position="1914"/>
        <end position="1948"/>
    </location>
</feature>
<reference evidence="24 25" key="1">
    <citation type="submission" date="2022-03" db="EMBL/GenBank/DDBJ databases">
        <authorList>
            <person name="Nunn A."/>
            <person name="Chopra R."/>
            <person name="Nunn A."/>
            <person name="Contreras Garrido A."/>
        </authorList>
    </citation>
    <scope>NUCLEOTIDE SEQUENCE [LARGE SCALE GENOMIC DNA]</scope>
</reference>
<evidence type="ECO:0000256" key="13">
    <source>
        <dbReference type="ARBA" id="ARBA00022840"/>
    </source>
</evidence>
<feature type="domain" description="FAT" evidence="23">
    <location>
        <begin position="2560"/>
        <end position="3103"/>
    </location>
</feature>
<dbReference type="PROSITE" id="PS50290">
    <property type="entry name" value="PI3_4_KINASE_3"/>
    <property type="match status" value="1"/>
</dbReference>
<dbReference type="InterPro" id="IPR046807">
    <property type="entry name" value="Tra1_central"/>
</dbReference>
<dbReference type="EMBL" id="OU466863">
    <property type="protein sequence ID" value="CAH2076526.1"/>
    <property type="molecule type" value="Genomic_DNA"/>
</dbReference>
<dbReference type="GO" id="GO:0005509">
    <property type="term" value="F:calcium ion binding"/>
    <property type="evidence" value="ECO:0007669"/>
    <property type="project" value="InterPro"/>
</dbReference>
<dbReference type="GO" id="GO:0005524">
    <property type="term" value="F:ATP binding"/>
    <property type="evidence" value="ECO:0007669"/>
    <property type="project" value="UniProtKB-UniRule"/>
</dbReference>